<dbReference type="PROSITE" id="PS50935">
    <property type="entry name" value="SSB"/>
    <property type="match status" value="1"/>
</dbReference>
<dbReference type="InterPro" id="IPR011344">
    <property type="entry name" value="ssDNA-bd"/>
</dbReference>
<dbReference type="InterPro" id="IPR000424">
    <property type="entry name" value="Primosome_PriB/ssb"/>
</dbReference>
<dbReference type="InterPro" id="IPR012340">
    <property type="entry name" value="NA-bd_OB-fold"/>
</dbReference>
<dbReference type="HAMAP" id="MF_00984">
    <property type="entry name" value="SSB"/>
    <property type="match status" value="1"/>
</dbReference>
<dbReference type="GO" id="GO:0003697">
    <property type="term" value="F:single-stranded DNA binding"/>
    <property type="evidence" value="ECO:0007669"/>
    <property type="project" value="UniProtKB-UniRule"/>
</dbReference>
<dbReference type="CDD" id="cd04496">
    <property type="entry name" value="SSB_OBF"/>
    <property type="match status" value="1"/>
</dbReference>
<feature type="compositionally biased region" description="Acidic residues" evidence="4">
    <location>
        <begin position="181"/>
        <end position="193"/>
    </location>
</feature>
<keyword evidence="1 2" id="KW-0238">DNA-binding</keyword>
<dbReference type="PANTHER" id="PTHR10302">
    <property type="entry name" value="SINGLE-STRANDED DNA-BINDING PROTEIN"/>
    <property type="match status" value="1"/>
</dbReference>
<evidence type="ECO:0000256" key="4">
    <source>
        <dbReference type="SAM" id="MobiDB-lite"/>
    </source>
</evidence>
<evidence type="ECO:0000313" key="5">
    <source>
        <dbReference type="EMBL" id="KKU61421.1"/>
    </source>
</evidence>
<dbReference type="SUPFAM" id="SSF50249">
    <property type="entry name" value="Nucleic acid-binding proteins"/>
    <property type="match status" value="1"/>
</dbReference>
<dbReference type="GO" id="GO:0006260">
    <property type="term" value="P:DNA replication"/>
    <property type="evidence" value="ECO:0007669"/>
    <property type="project" value="InterPro"/>
</dbReference>
<dbReference type="PANTHER" id="PTHR10302:SF0">
    <property type="entry name" value="SINGLE-STRANDED DNA-BINDING PROTEIN, MITOCHONDRIAL"/>
    <property type="match status" value="1"/>
</dbReference>
<dbReference type="EMBL" id="LCNT01000003">
    <property type="protein sequence ID" value="KKU61421.1"/>
    <property type="molecule type" value="Genomic_DNA"/>
</dbReference>
<feature type="region of interest" description="Disordered" evidence="4">
    <location>
        <begin position="115"/>
        <end position="193"/>
    </location>
</feature>
<dbReference type="Pfam" id="PF00436">
    <property type="entry name" value="SSB"/>
    <property type="match status" value="1"/>
</dbReference>
<comment type="subunit">
    <text evidence="2">Homotetramer.</text>
</comment>
<evidence type="ECO:0000256" key="3">
    <source>
        <dbReference type="RuleBase" id="RU000524"/>
    </source>
</evidence>
<organism evidence="5 6">
    <name type="scientific">Candidatus Beckwithbacteria bacterium GW2011_GWB1_47_15</name>
    <dbReference type="NCBI Taxonomy" id="1618371"/>
    <lineage>
        <taxon>Bacteria</taxon>
        <taxon>Candidatus Beckwithiibacteriota</taxon>
    </lineage>
</organism>
<dbReference type="Proteomes" id="UP000033860">
    <property type="component" value="Unassembled WGS sequence"/>
</dbReference>
<protein>
    <recommendedName>
        <fullName evidence="2 3">Single-stranded DNA-binding protein</fullName>
        <shortName evidence="2">SSB</shortName>
    </recommendedName>
</protein>
<name>A0A0G1RWB7_9BACT</name>
<dbReference type="Gene3D" id="2.40.50.140">
    <property type="entry name" value="Nucleic acid-binding proteins"/>
    <property type="match status" value="1"/>
</dbReference>
<reference evidence="5 6" key="1">
    <citation type="journal article" date="2015" name="Nature">
        <title>rRNA introns, odd ribosomes, and small enigmatic genomes across a large radiation of phyla.</title>
        <authorList>
            <person name="Brown C.T."/>
            <person name="Hug L.A."/>
            <person name="Thomas B.C."/>
            <person name="Sharon I."/>
            <person name="Castelle C.J."/>
            <person name="Singh A."/>
            <person name="Wilkins M.J."/>
            <person name="Williams K.H."/>
            <person name="Banfield J.F."/>
        </authorList>
    </citation>
    <scope>NUCLEOTIDE SEQUENCE [LARGE SCALE GENOMIC DNA]</scope>
</reference>
<comment type="caution">
    <text evidence="5">The sequence shown here is derived from an EMBL/GenBank/DDBJ whole genome shotgun (WGS) entry which is preliminary data.</text>
</comment>
<comment type="caution">
    <text evidence="2">Lacks conserved residue(s) required for the propagation of feature annotation.</text>
</comment>
<evidence type="ECO:0000256" key="1">
    <source>
        <dbReference type="ARBA" id="ARBA00023125"/>
    </source>
</evidence>
<sequence length="193" mass="21221">MSSRSLNRVTLIGNLTRDPELRYTPQGTPVCTFGLATNRSWQPSSGGERQEETEFHRIVAWNKLAELCAELLFKGRKVFVAGRLQTRNWQAADGTERTTVEIVIDNMIVLDSKRKDGQGYAQGDGDYADEQAAASSPPQGDDVPYDDLEQGEAAAEEKAKPAQGKSAKPPVKKAQPKADDTKDEEVNPDDIPF</sequence>
<proteinExistence type="inferred from homology"/>
<dbReference type="AlphaFoldDB" id="A0A0G1RWB7"/>
<dbReference type="PATRIC" id="fig|1618371.3.peg.468"/>
<accession>A0A0G1RWB7</accession>
<evidence type="ECO:0000313" key="6">
    <source>
        <dbReference type="Proteomes" id="UP000033860"/>
    </source>
</evidence>
<dbReference type="NCBIfam" id="TIGR00621">
    <property type="entry name" value="ssb"/>
    <property type="match status" value="1"/>
</dbReference>
<evidence type="ECO:0000256" key="2">
    <source>
        <dbReference type="HAMAP-Rule" id="MF_00984"/>
    </source>
</evidence>
<dbReference type="GO" id="GO:0009295">
    <property type="term" value="C:nucleoid"/>
    <property type="evidence" value="ECO:0007669"/>
    <property type="project" value="TreeGrafter"/>
</dbReference>
<gene>
    <name evidence="5" type="ORF">UX85_C0003G0080</name>
</gene>